<organism evidence="2 3">
    <name type="scientific">Scleropages formosus</name>
    <name type="common">Asian bonytongue</name>
    <name type="synonym">Osteoglossum formosum</name>
    <dbReference type="NCBI Taxonomy" id="113540"/>
    <lineage>
        <taxon>Eukaryota</taxon>
        <taxon>Metazoa</taxon>
        <taxon>Chordata</taxon>
        <taxon>Craniata</taxon>
        <taxon>Vertebrata</taxon>
        <taxon>Euteleostomi</taxon>
        <taxon>Actinopterygii</taxon>
        <taxon>Neopterygii</taxon>
        <taxon>Teleostei</taxon>
        <taxon>Osteoglossocephala</taxon>
        <taxon>Osteoglossomorpha</taxon>
        <taxon>Osteoglossiformes</taxon>
        <taxon>Osteoglossidae</taxon>
        <taxon>Scleropages</taxon>
    </lineage>
</organism>
<evidence type="ECO:0000259" key="1">
    <source>
        <dbReference type="PROSITE" id="PS50006"/>
    </source>
</evidence>
<protein>
    <recommendedName>
        <fullName evidence="1">FHA domain-containing protein</fullName>
    </recommendedName>
</protein>
<dbReference type="EMBL" id="JARO02011727">
    <property type="protein sequence ID" value="KPP59693.1"/>
    <property type="molecule type" value="Genomic_DNA"/>
</dbReference>
<dbReference type="Gene3D" id="2.60.200.20">
    <property type="match status" value="1"/>
</dbReference>
<dbReference type="Pfam" id="PF00498">
    <property type="entry name" value="FHA"/>
    <property type="match status" value="1"/>
</dbReference>
<dbReference type="PANTHER" id="PTHR18853:SF10">
    <property type="entry name" value="FHA DOMAIN-CONTAINING PROTEIN"/>
    <property type="match status" value="1"/>
</dbReference>
<gene>
    <name evidence="2" type="ORF">Z043_122362</name>
</gene>
<feature type="domain" description="FHA" evidence="1">
    <location>
        <begin position="85"/>
        <end position="125"/>
    </location>
</feature>
<dbReference type="SUPFAM" id="SSF49879">
    <property type="entry name" value="SMAD/FHA domain"/>
    <property type="match status" value="1"/>
</dbReference>
<dbReference type="InterPro" id="IPR008984">
    <property type="entry name" value="SMAD_FHA_dom_sf"/>
</dbReference>
<comment type="caution">
    <text evidence="2">The sequence shown here is derived from an EMBL/GenBank/DDBJ whole genome shotgun (WGS) entry which is preliminary data.</text>
</comment>
<dbReference type="InterPro" id="IPR000253">
    <property type="entry name" value="FHA_dom"/>
</dbReference>
<sequence length="253" mass="28181">MRGYLKTLGWVFKLQPKTTTVGRHKDSDLCLEVGHCSARSLRCCYLRAAGGTAVTVDTSRSKAPGYWLVGCLRVFLAAEFLSPGLLQNGSVEEHHALIELDEQERCFVLRDMNSAHGTYVNKCHIHNAGVRLSPGDELHFGYGGPTFQLCVESMPQVAYDADHEATLVDGDPPCLDQDEQALRLGDEVSRLAPFESESHRKDGVIARLRDQVSVLRHQVTQATPEVNLRLLSLERDISEKNEQIEELKEQVGQ</sequence>
<dbReference type="AlphaFoldDB" id="A0A0P7TPR1"/>
<accession>A0A0P7TPR1</accession>
<reference evidence="2 3" key="1">
    <citation type="submission" date="2015-08" db="EMBL/GenBank/DDBJ databases">
        <title>The genome of the Asian arowana (Scleropages formosus).</title>
        <authorList>
            <person name="Tan M.H."/>
            <person name="Gan H.M."/>
            <person name="Croft L.J."/>
            <person name="Austin C.M."/>
        </authorList>
    </citation>
    <scope>NUCLEOTIDE SEQUENCE [LARGE SCALE GENOMIC DNA]</scope>
    <source>
        <strain evidence="2">Aro1</strain>
    </source>
</reference>
<dbReference type="InterPro" id="IPR052642">
    <property type="entry name" value="CC-FHA_domain"/>
</dbReference>
<dbReference type="Proteomes" id="UP000034805">
    <property type="component" value="Unassembled WGS sequence"/>
</dbReference>
<evidence type="ECO:0000313" key="2">
    <source>
        <dbReference type="EMBL" id="KPP59693.1"/>
    </source>
</evidence>
<dbReference type="PANTHER" id="PTHR18853">
    <property type="entry name" value="FORKHEAD-ASSOCIATED DOMAIN-CONTAINING PROTEIN 1-RELATED"/>
    <property type="match status" value="1"/>
</dbReference>
<evidence type="ECO:0000313" key="3">
    <source>
        <dbReference type="Proteomes" id="UP000034805"/>
    </source>
</evidence>
<name>A0A0P7TPR1_SCLFO</name>
<proteinExistence type="predicted"/>
<dbReference type="PROSITE" id="PS50006">
    <property type="entry name" value="FHA_DOMAIN"/>
    <property type="match status" value="1"/>
</dbReference>